<dbReference type="RefSeq" id="WP_187746612.1">
    <property type="nucleotide sequence ID" value="NZ_CP060828.1"/>
</dbReference>
<proteinExistence type="predicted"/>
<feature type="compositionally biased region" description="Basic and acidic residues" evidence="1">
    <location>
        <begin position="39"/>
        <end position="50"/>
    </location>
</feature>
<feature type="region of interest" description="Disordered" evidence="1">
    <location>
        <begin position="25"/>
        <end position="78"/>
    </location>
</feature>
<keyword evidence="2" id="KW-0812">Transmembrane</keyword>
<feature type="chain" id="PRO_5039322844" evidence="3">
    <location>
        <begin position="23"/>
        <end position="322"/>
    </location>
</feature>
<dbReference type="Proteomes" id="UP000516052">
    <property type="component" value="Chromosome"/>
</dbReference>
<name>A0A7H0I9V7_9ACTN</name>
<evidence type="ECO:0000256" key="2">
    <source>
        <dbReference type="SAM" id="Phobius"/>
    </source>
</evidence>
<feature type="compositionally biased region" description="Acidic residues" evidence="1">
    <location>
        <begin position="51"/>
        <end position="63"/>
    </location>
</feature>
<protein>
    <submittedName>
        <fullName evidence="5">DUF4349 domain-containing protein</fullName>
    </submittedName>
</protein>
<evidence type="ECO:0000313" key="5">
    <source>
        <dbReference type="EMBL" id="QNP69573.1"/>
    </source>
</evidence>
<sequence>MAARRSAHTLAAFLAAAALTLAGCSADSDGGSSAGQDKAAVKEDSARAGADEGESLTEEDASAADEGKPGAKASAAPVVSPSHIIRTASLTVQVEDVTKSLAAARAAAENAGGYVGDETTTRDEDDAEHTEVVLRVPVERYDSVLAALQGAGKLLERSSKAEDVTDQVVDVASRVQSQRASVARVRELMDRATSLSDIVSLEGELSRRQADLESLLARQASLKDRTSLATITLSLTRTPPKESTGGDDDPGVLDALSGGWDAFVTGLRWVAVALAATLPFLVVAALLFALWRRLARRVLPAPASTPAAALPAHPEGGEEPRP</sequence>
<dbReference type="InterPro" id="IPR025645">
    <property type="entry name" value="DUF4349"/>
</dbReference>
<dbReference type="AlphaFoldDB" id="A0A7H0I9V7"/>
<feature type="signal peptide" evidence="3">
    <location>
        <begin position="1"/>
        <end position="22"/>
    </location>
</feature>
<keyword evidence="2" id="KW-0472">Membrane</keyword>
<dbReference type="KEGG" id="sroi:IAG44_09025"/>
<feature type="domain" description="DUF4349" evidence="4">
    <location>
        <begin position="83"/>
        <end position="292"/>
    </location>
</feature>
<keyword evidence="3" id="KW-0732">Signal</keyword>
<dbReference type="EMBL" id="CP060828">
    <property type="protein sequence ID" value="QNP69573.1"/>
    <property type="molecule type" value="Genomic_DNA"/>
</dbReference>
<dbReference type="Pfam" id="PF14257">
    <property type="entry name" value="DUF4349"/>
    <property type="match status" value="1"/>
</dbReference>
<evidence type="ECO:0000259" key="4">
    <source>
        <dbReference type="Pfam" id="PF14257"/>
    </source>
</evidence>
<organism evidence="5 6">
    <name type="scientific">Streptomyces roseirectus</name>
    <dbReference type="NCBI Taxonomy" id="2768066"/>
    <lineage>
        <taxon>Bacteria</taxon>
        <taxon>Bacillati</taxon>
        <taxon>Actinomycetota</taxon>
        <taxon>Actinomycetes</taxon>
        <taxon>Kitasatosporales</taxon>
        <taxon>Streptomycetaceae</taxon>
        <taxon>Streptomyces</taxon>
    </lineage>
</organism>
<keyword evidence="2" id="KW-1133">Transmembrane helix</keyword>
<feature type="compositionally biased region" description="Low complexity" evidence="1">
    <location>
        <begin position="25"/>
        <end position="38"/>
    </location>
</feature>
<evidence type="ECO:0000256" key="3">
    <source>
        <dbReference type="SAM" id="SignalP"/>
    </source>
</evidence>
<accession>A0A7H0I9V7</accession>
<dbReference type="PROSITE" id="PS51257">
    <property type="entry name" value="PROKAR_LIPOPROTEIN"/>
    <property type="match status" value="1"/>
</dbReference>
<gene>
    <name evidence="5" type="ORF">IAG44_09025</name>
</gene>
<reference evidence="5 6" key="1">
    <citation type="submission" date="2020-08" db="EMBL/GenBank/DDBJ databases">
        <title>A novel species.</title>
        <authorList>
            <person name="Gao J."/>
        </authorList>
    </citation>
    <scope>NUCLEOTIDE SEQUENCE [LARGE SCALE GENOMIC DNA]</scope>
    <source>
        <strain evidence="5 6">CRXT-G-22</strain>
    </source>
</reference>
<keyword evidence="6" id="KW-1185">Reference proteome</keyword>
<feature type="transmembrane region" description="Helical" evidence="2">
    <location>
        <begin position="269"/>
        <end position="291"/>
    </location>
</feature>
<evidence type="ECO:0000313" key="6">
    <source>
        <dbReference type="Proteomes" id="UP000516052"/>
    </source>
</evidence>
<evidence type="ECO:0000256" key="1">
    <source>
        <dbReference type="SAM" id="MobiDB-lite"/>
    </source>
</evidence>